<keyword evidence="1" id="KW-1133">Transmembrane helix</keyword>
<dbReference type="AlphaFoldDB" id="A0A1W1C0T7"/>
<proteinExistence type="predicted"/>
<accession>A0A1W1C0T7</accession>
<reference evidence="2" key="1">
    <citation type="submission" date="2016-10" db="EMBL/GenBank/DDBJ databases">
        <authorList>
            <person name="de Groot N.N."/>
        </authorList>
    </citation>
    <scope>NUCLEOTIDE SEQUENCE</scope>
</reference>
<keyword evidence="1" id="KW-0812">Transmembrane</keyword>
<sequence length="55" mass="6034">MIKSVALQVIIPDKKYSIGEIVGQSIIKLLLAVLASNFIPSLCVIVIFIAYFPSR</sequence>
<evidence type="ECO:0000313" key="2">
    <source>
        <dbReference type="EMBL" id="SFV59409.1"/>
    </source>
</evidence>
<gene>
    <name evidence="2" type="ORF">MNB_SM-4-1317</name>
</gene>
<feature type="transmembrane region" description="Helical" evidence="1">
    <location>
        <begin position="29"/>
        <end position="52"/>
    </location>
</feature>
<organism evidence="2">
    <name type="scientific">hydrothermal vent metagenome</name>
    <dbReference type="NCBI Taxonomy" id="652676"/>
    <lineage>
        <taxon>unclassified sequences</taxon>
        <taxon>metagenomes</taxon>
        <taxon>ecological metagenomes</taxon>
    </lineage>
</organism>
<dbReference type="EMBL" id="FPHF01000050">
    <property type="protein sequence ID" value="SFV59409.1"/>
    <property type="molecule type" value="Genomic_DNA"/>
</dbReference>
<keyword evidence="1" id="KW-0472">Membrane</keyword>
<name>A0A1W1C0T7_9ZZZZ</name>
<evidence type="ECO:0000256" key="1">
    <source>
        <dbReference type="SAM" id="Phobius"/>
    </source>
</evidence>
<protein>
    <submittedName>
        <fullName evidence="2">Uncharacterized protein</fullName>
    </submittedName>
</protein>